<gene>
    <name evidence="1" type="ORF">CMQ_440</name>
</gene>
<reference evidence="1 2" key="1">
    <citation type="journal article" date="2011" name="Proc. Natl. Acad. Sci. U.S.A.">
        <title>Genome and transcriptome analyses of the mountain pine beetle-fungal symbiont Grosmannia clavigera, a lodgepole pine pathogen.</title>
        <authorList>
            <person name="DiGuistini S."/>
            <person name="Wang Y."/>
            <person name="Liao N.Y."/>
            <person name="Taylor G."/>
            <person name="Tanguay P."/>
            <person name="Feau N."/>
            <person name="Henrissat B."/>
            <person name="Chan S.K."/>
            <person name="Hesse-Orce U."/>
            <person name="Alamouti S.M."/>
            <person name="Tsui C.K.M."/>
            <person name="Docking R.T."/>
            <person name="Levasseur A."/>
            <person name="Haridas S."/>
            <person name="Robertson G."/>
            <person name="Birol I."/>
            <person name="Holt R.A."/>
            <person name="Marra M.A."/>
            <person name="Hamelin R.C."/>
            <person name="Hirst M."/>
            <person name="Jones S.J.M."/>
            <person name="Bohlmann J."/>
            <person name="Breuil C."/>
        </authorList>
    </citation>
    <scope>NUCLEOTIDE SEQUENCE [LARGE SCALE GENOMIC DNA]</scope>
    <source>
        <strain evidence="2">kw1407 / UAMH 11150</strain>
    </source>
</reference>
<organism evidence="2">
    <name type="scientific">Grosmannia clavigera (strain kw1407 / UAMH 11150)</name>
    <name type="common">Blue stain fungus</name>
    <name type="synonym">Graphiocladiella clavigera</name>
    <dbReference type="NCBI Taxonomy" id="655863"/>
    <lineage>
        <taxon>Eukaryota</taxon>
        <taxon>Fungi</taxon>
        <taxon>Dikarya</taxon>
        <taxon>Ascomycota</taxon>
        <taxon>Pezizomycotina</taxon>
        <taxon>Sordariomycetes</taxon>
        <taxon>Sordariomycetidae</taxon>
        <taxon>Ophiostomatales</taxon>
        <taxon>Ophiostomataceae</taxon>
        <taxon>Leptographium</taxon>
    </lineage>
</organism>
<evidence type="ECO:0000313" key="2">
    <source>
        <dbReference type="Proteomes" id="UP000007796"/>
    </source>
</evidence>
<dbReference type="OrthoDB" id="2104739at2759"/>
<dbReference type="eggNOG" id="ENOG502RK8H">
    <property type="taxonomic scope" value="Eukaryota"/>
</dbReference>
<sequence length="283" mass="31252">MEQCSSEREIRCRRMLDTCSRVTGTSGDGQRSPQPYNRPLLLRLFCEHAQTADGSRDRFLDALCERVGLDFREDTRCEAVDIFADELVDGLFLPLKAVSSRYADGITTADKDADTTLSVCIFPPSPMTVDEDGELSLAGQTASQLLSMLDSTAVATLRQLHSADDKAASQQNTNAIALSPSDARAFYQYSVLDDELFESASDVRLFALHHSIARILHESGAGAHIDAILQDTGTEDLLTDGTTSHLGRLMQLRLDGWWDGRGQAGGRSWWIDASRFAQEEEDW</sequence>
<accession>F0XEK6</accession>
<dbReference type="Proteomes" id="UP000007796">
    <property type="component" value="Unassembled WGS sequence"/>
</dbReference>
<name>F0XEK6_GROCL</name>
<dbReference type="AlphaFoldDB" id="F0XEK6"/>
<dbReference type="EMBL" id="GL629765">
    <property type="protein sequence ID" value="EFX03512.1"/>
    <property type="molecule type" value="Genomic_DNA"/>
</dbReference>
<dbReference type="GeneID" id="25977607"/>
<evidence type="ECO:0000313" key="1">
    <source>
        <dbReference type="EMBL" id="EFX03512.1"/>
    </source>
</evidence>
<dbReference type="InParanoid" id="F0XEK6"/>
<keyword evidence="2" id="KW-1185">Reference proteome</keyword>
<dbReference type="RefSeq" id="XP_014172994.1">
    <property type="nucleotide sequence ID" value="XM_014317519.1"/>
</dbReference>
<dbReference type="STRING" id="655863.F0XEK6"/>
<protein>
    <submittedName>
        <fullName evidence="1">Uncharacterized protein</fullName>
    </submittedName>
</protein>
<proteinExistence type="predicted"/>
<dbReference type="HOGENOM" id="CLU_043858_1_1_1"/>